<dbReference type="Gene3D" id="1.10.286.50">
    <property type="match status" value="1"/>
</dbReference>
<dbReference type="InterPro" id="IPR023214">
    <property type="entry name" value="HAD_sf"/>
</dbReference>
<proteinExistence type="predicted"/>
<organism evidence="1">
    <name type="scientific">Leptospirillum ferriphilum</name>
    <dbReference type="NCBI Taxonomy" id="178606"/>
    <lineage>
        <taxon>Bacteria</taxon>
        <taxon>Pseudomonadati</taxon>
        <taxon>Nitrospirota</taxon>
        <taxon>Nitrospiria</taxon>
        <taxon>Nitrospirales</taxon>
        <taxon>Nitrospiraceae</taxon>
        <taxon>Leptospirillum</taxon>
    </lineage>
</organism>
<dbReference type="InterPro" id="IPR036412">
    <property type="entry name" value="HAD-like_sf"/>
</dbReference>
<accession>A0A2I2MEI8</accession>
<gene>
    <name evidence="1" type="ORF">LFTS_00747</name>
</gene>
<dbReference type="EMBL" id="LT966316">
    <property type="protein sequence ID" value="SOU92124.1"/>
    <property type="molecule type" value="Genomic_DNA"/>
</dbReference>
<reference evidence="1" key="1">
    <citation type="submission" date="2017-12" db="EMBL/GenBank/DDBJ databases">
        <authorList>
            <consortium name="SysMetEx"/>
        </authorList>
    </citation>
    <scope>NUCLEOTIDE SEQUENCE</scope>
    <source>
        <strain evidence="1">Pb_238</strain>
    </source>
</reference>
<evidence type="ECO:0000313" key="1">
    <source>
        <dbReference type="EMBL" id="SOU92124.1"/>
    </source>
</evidence>
<sequence length="238" mass="27519">MVAGSHPLLLSEQSVHMPSLQNIVFLIDVDDTLFDNDRFEAELSGFLEEKFGPGEKDLYRTLFEECRHEEGFADFLGAFQKFRIAVQENPATMELAYFFRDYPFSRHLYPKALEVLSALSTRGTTVILSDGDAFFQPHKIDRAGIRKAAHDKVRIYVHKETRLDRLEKEFPARHYVLVDDKRRILSSVKKQWKNRVTTVWVRQGHYAREAPDPALLPPDRTIAKIEDLLEISFSGISH</sequence>
<dbReference type="Pfam" id="PF00702">
    <property type="entry name" value="Hydrolase"/>
    <property type="match status" value="1"/>
</dbReference>
<name>A0A2I2MEI8_9BACT</name>
<dbReference type="SUPFAM" id="SSF56784">
    <property type="entry name" value="HAD-like"/>
    <property type="match status" value="1"/>
</dbReference>
<protein>
    <submittedName>
        <fullName evidence="1">FMN phosphatase YigB, HAD superfamily</fullName>
    </submittedName>
</protein>
<dbReference type="Gene3D" id="3.40.50.1000">
    <property type="entry name" value="HAD superfamily/HAD-like"/>
    <property type="match status" value="1"/>
</dbReference>
<dbReference type="AlphaFoldDB" id="A0A2I2MEI8"/>